<organism evidence="3 4">
    <name type="scientific">Micromonospora haikouensis</name>
    <dbReference type="NCBI Taxonomy" id="686309"/>
    <lineage>
        <taxon>Bacteria</taxon>
        <taxon>Bacillati</taxon>
        <taxon>Actinomycetota</taxon>
        <taxon>Actinomycetes</taxon>
        <taxon>Micromonosporales</taxon>
        <taxon>Micromonosporaceae</taxon>
        <taxon>Micromonospora</taxon>
    </lineage>
</organism>
<gene>
    <name evidence="3" type="ORF">GA0070558_10328</name>
</gene>
<protein>
    <submittedName>
        <fullName evidence="3">PH domain-containing protein</fullName>
    </submittedName>
</protein>
<feature type="transmembrane region" description="Helical" evidence="1">
    <location>
        <begin position="55"/>
        <end position="72"/>
    </location>
</feature>
<keyword evidence="1" id="KW-0812">Transmembrane</keyword>
<keyword evidence="1" id="KW-1133">Transmembrane helix</keyword>
<name>A0A1C4UCE1_9ACTN</name>
<evidence type="ECO:0000256" key="1">
    <source>
        <dbReference type="SAM" id="Phobius"/>
    </source>
</evidence>
<dbReference type="AlphaFoldDB" id="A0A1C4UCE1"/>
<proteinExistence type="predicted"/>
<reference evidence="3 4" key="1">
    <citation type="submission" date="2016-06" db="EMBL/GenBank/DDBJ databases">
        <authorList>
            <person name="Kjaerup R.B."/>
            <person name="Dalgaard T.S."/>
            <person name="Juul-Madsen H.R."/>
        </authorList>
    </citation>
    <scope>NUCLEOTIDE SEQUENCE [LARGE SCALE GENOMIC DNA]</scope>
    <source>
        <strain evidence="3 4">DSM 45626</strain>
    </source>
</reference>
<dbReference type="Proteomes" id="UP000199375">
    <property type="component" value="Unassembled WGS sequence"/>
</dbReference>
<keyword evidence="1" id="KW-0472">Membrane</keyword>
<feature type="transmembrane region" description="Helical" evidence="1">
    <location>
        <begin position="33"/>
        <end position="49"/>
    </location>
</feature>
<dbReference type="Pfam" id="PF10756">
    <property type="entry name" value="bPH_6"/>
    <property type="match status" value="1"/>
</dbReference>
<evidence type="ECO:0000259" key="2">
    <source>
        <dbReference type="Pfam" id="PF10756"/>
    </source>
</evidence>
<sequence>MGGPGWHPGGMESALTPAAPSARQWRVPPTLPALKLVGAAALVGLGVVFADGDRVRLVLAGVLAAGLVGWALRDLLAPVRLAVDPAGITVVRGFAGRRRLDWASVETITVDRRPRLGLSTEILEIDAGESLHLFGRYDLDAPPGEVADALRAARARSTGMGEPGGVGGLDRP</sequence>
<accession>A0A1C4UCE1</accession>
<evidence type="ECO:0000313" key="3">
    <source>
        <dbReference type="EMBL" id="SCE69299.1"/>
    </source>
</evidence>
<dbReference type="EMBL" id="FMCW01000003">
    <property type="protein sequence ID" value="SCE69299.1"/>
    <property type="molecule type" value="Genomic_DNA"/>
</dbReference>
<feature type="domain" description="Low molecular weight protein antigen 6 PH" evidence="2">
    <location>
        <begin position="79"/>
        <end position="155"/>
    </location>
</feature>
<evidence type="ECO:0000313" key="4">
    <source>
        <dbReference type="Proteomes" id="UP000199375"/>
    </source>
</evidence>
<dbReference type="InterPro" id="IPR019692">
    <property type="entry name" value="CFP-6_PH"/>
</dbReference>